<evidence type="ECO:0000259" key="3">
    <source>
        <dbReference type="PROSITE" id="PS50060"/>
    </source>
</evidence>
<evidence type="ECO:0000313" key="4">
    <source>
        <dbReference type="EMBL" id="CAE0790581.1"/>
    </source>
</evidence>
<feature type="chain" id="PRO_5030857079" description="MAM domain-containing protein" evidence="2">
    <location>
        <begin position="17"/>
        <end position="656"/>
    </location>
</feature>
<dbReference type="PANTHER" id="PTHR23282">
    <property type="entry name" value="APICAL ENDOSOMAL GLYCOPROTEIN PRECURSOR"/>
    <property type="match status" value="1"/>
</dbReference>
<gene>
    <name evidence="4" type="ORF">EGYM00163_LOCUS1695</name>
</gene>
<feature type="signal peptide" evidence="2">
    <location>
        <begin position="1"/>
        <end position="16"/>
    </location>
</feature>
<protein>
    <recommendedName>
        <fullName evidence="3">MAM domain-containing protein</fullName>
    </recommendedName>
</protein>
<organism evidence="4">
    <name type="scientific">Eutreptiella gymnastica</name>
    <dbReference type="NCBI Taxonomy" id="73025"/>
    <lineage>
        <taxon>Eukaryota</taxon>
        <taxon>Discoba</taxon>
        <taxon>Euglenozoa</taxon>
        <taxon>Euglenida</taxon>
        <taxon>Spirocuta</taxon>
        <taxon>Euglenophyceae</taxon>
        <taxon>Eutreptiales</taxon>
        <taxon>Eutreptiaceae</taxon>
        <taxon>Eutreptiella</taxon>
    </lineage>
</organism>
<dbReference type="AlphaFoldDB" id="A0A7S4C8Z6"/>
<dbReference type="EMBL" id="HBJA01005087">
    <property type="protein sequence ID" value="CAE0790581.1"/>
    <property type="molecule type" value="Transcribed_RNA"/>
</dbReference>
<feature type="domain" description="MAM" evidence="3">
    <location>
        <begin position="199"/>
        <end position="391"/>
    </location>
</feature>
<keyword evidence="2" id="KW-0732">Signal</keyword>
<feature type="region of interest" description="Disordered" evidence="1">
    <location>
        <begin position="388"/>
        <end position="427"/>
    </location>
</feature>
<dbReference type="SUPFAM" id="SSF49899">
    <property type="entry name" value="Concanavalin A-like lectins/glucanases"/>
    <property type="match status" value="1"/>
</dbReference>
<dbReference type="Pfam" id="PF00629">
    <property type="entry name" value="MAM"/>
    <property type="match status" value="1"/>
</dbReference>
<proteinExistence type="predicted"/>
<evidence type="ECO:0000256" key="1">
    <source>
        <dbReference type="SAM" id="MobiDB-lite"/>
    </source>
</evidence>
<name>A0A7S4C8Z6_9EUGL</name>
<dbReference type="PANTHER" id="PTHR23282:SF101">
    <property type="entry name" value="MAM DOMAIN-CONTAINING PROTEIN"/>
    <property type="match status" value="1"/>
</dbReference>
<dbReference type="GO" id="GO:0016020">
    <property type="term" value="C:membrane"/>
    <property type="evidence" value="ECO:0007669"/>
    <property type="project" value="InterPro"/>
</dbReference>
<sequence>MVKFLLILASLILCEAADYSLGPLGINTTIIPYPTGGATYVPVKEETICQPIDVPAGGLTVTQLGAFSQMRYDGLTHTGLNYILSVHGSSNNLLGQVAGVWTQGIGNVLTLPGQVSLPRGVGYVCLTSVNQTFEIRLATEYVNSTQLVFSGASVPNMTIDNSTTMPGPAVSLYAVGTSGTIFDFPYFEDFDSWPRCDPSGCSLTSGVPCPAQNGWRNPTGDDFDWSVHHGMTESRSVNRNTGPLADHTTNNASIGNYIYSEASPPCGALPNARGQVANLLTPVINVQRGWYLRIEYWMHMWGAGDTQLHIDMSFDNAASFLEDVITYIRGNKGDAWIKYTLELTPFVWENAGEDGVIVRFRTISGNVTEISFEGDVAIDDVTIIAYTQTPTPSPTPSPTSTASSTMTTVPTSTRTPTVVPTMTPSDTATPTHLRDYVPIGIPDPKQIVNARWATVHPMMVVVNEIASLQLKGLWLYGVNEKVDIKFAVWAHNCIEMGAGSKIATLDKYNVGKIQVPNVAGQYMLCIRHRQDWEEVAVIDVVPQNINYTIWGYTTCEQMLRFNPAYCGCWYQKGQVPESADNQPTYTLPLNKPQWLLPWGNQTALFEQGCCRRGTKERLGFDDGQAIYPSRWGVCVDHDAQGQLGDFSCPAMEALSP</sequence>
<dbReference type="CDD" id="cd06263">
    <property type="entry name" value="MAM"/>
    <property type="match status" value="1"/>
</dbReference>
<dbReference type="Gene3D" id="2.60.120.200">
    <property type="match status" value="1"/>
</dbReference>
<dbReference type="SMART" id="SM00137">
    <property type="entry name" value="MAM"/>
    <property type="match status" value="1"/>
</dbReference>
<dbReference type="PROSITE" id="PS50060">
    <property type="entry name" value="MAM_2"/>
    <property type="match status" value="1"/>
</dbReference>
<dbReference type="InterPro" id="IPR013320">
    <property type="entry name" value="ConA-like_dom_sf"/>
</dbReference>
<accession>A0A7S4C8Z6</accession>
<feature type="compositionally biased region" description="Low complexity" evidence="1">
    <location>
        <begin position="398"/>
        <end position="427"/>
    </location>
</feature>
<dbReference type="InterPro" id="IPR000998">
    <property type="entry name" value="MAM_dom"/>
</dbReference>
<evidence type="ECO:0000256" key="2">
    <source>
        <dbReference type="SAM" id="SignalP"/>
    </source>
</evidence>
<dbReference type="InterPro" id="IPR051560">
    <property type="entry name" value="MAM_domain-containing"/>
</dbReference>
<reference evidence="4" key="1">
    <citation type="submission" date="2021-01" db="EMBL/GenBank/DDBJ databases">
        <authorList>
            <person name="Corre E."/>
            <person name="Pelletier E."/>
            <person name="Niang G."/>
            <person name="Scheremetjew M."/>
            <person name="Finn R."/>
            <person name="Kale V."/>
            <person name="Holt S."/>
            <person name="Cochrane G."/>
            <person name="Meng A."/>
            <person name="Brown T."/>
            <person name="Cohen L."/>
        </authorList>
    </citation>
    <scope>NUCLEOTIDE SEQUENCE</scope>
    <source>
        <strain evidence="4">CCMP1594</strain>
    </source>
</reference>